<dbReference type="AlphaFoldDB" id="A0A8H7K412"/>
<evidence type="ECO:0000313" key="2">
    <source>
        <dbReference type="Proteomes" id="UP000616885"/>
    </source>
</evidence>
<reference evidence="1" key="1">
    <citation type="submission" date="2020-10" db="EMBL/GenBank/DDBJ databases">
        <title>High-Quality Genome Resource of Clonostachys rosea strain S41 by Oxford Nanopore Long-Read Sequencing.</title>
        <authorList>
            <person name="Wang H."/>
        </authorList>
    </citation>
    <scope>NUCLEOTIDE SEQUENCE</scope>
    <source>
        <strain evidence="1">S41</strain>
    </source>
</reference>
<proteinExistence type="predicted"/>
<protein>
    <submittedName>
        <fullName evidence="1">Uncharacterized protein</fullName>
    </submittedName>
</protein>
<dbReference type="EMBL" id="JADCTT010000019">
    <property type="protein sequence ID" value="KAF9742882.1"/>
    <property type="molecule type" value="Genomic_DNA"/>
</dbReference>
<name>A0A8H7K412_BIOOC</name>
<sequence length="496" mass="56787">MVLWIFRAVRKSLEDDGLIGRVFESTTYRTITSIRQMLFILQPLLWGVEKFFGKYAMDPMDRVMFEMNLEPDMYGPLGEALQSPAVQTLNKFMLAWFVFDMALDMLYSLLESFTLEEHEKAQRQYDKERKELGDVDDEDKAGTNMIISFTEGRIFRYVFWGVVISSLLSMLNAAGTAVSEELAYMRDTPSPEVTKANLAKINPWRDFLPEQDPVLREVVYMTQVLRQLTPTTLPEDDYQLFSDMIRSLETRTDICWRVFEETDIRQTILAAANRGSPSKPIADEPFSIHSRVKALHRHWGDLERAPGKPERWEDASDTTFLVPLIATHPFGEAETGNKAATGGGGYKLVLTPEQEADATKRYKKWRRDRDRKVSYLKIHPPTPMAWVPMSKSDTGVRNAWDSAFPDGRVQAGRSIPVGKLAGDQQWKPLFKSLITENIPFGWVTPGEEPQSAEESKAELDAMFAESDRAEERRTKQNDYIAQLKKAADERKQKSEL</sequence>
<evidence type="ECO:0000313" key="1">
    <source>
        <dbReference type="EMBL" id="KAF9742882.1"/>
    </source>
</evidence>
<organism evidence="1 2">
    <name type="scientific">Bionectria ochroleuca</name>
    <name type="common">Gliocladium roseum</name>
    <dbReference type="NCBI Taxonomy" id="29856"/>
    <lineage>
        <taxon>Eukaryota</taxon>
        <taxon>Fungi</taxon>
        <taxon>Dikarya</taxon>
        <taxon>Ascomycota</taxon>
        <taxon>Pezizomycotina</taxon>
        <taxon>Sordariomycetes</taxon>
        <taxon>Hypocreomycetidae</taxon>
        <taxon>Hypocreales</taxon>
        <taxon>Bionectriaceae</taxon>
        <taxon>Clonostachys</taxon>
    </lineage>
</organism>
<dbReference type="Proteomes" id="UP000616885">
    <property type="component" value="Unassembled WGS sequence"/>
</dbReference>
<accession>A0A8H7K412</accession>
<gene>
    <name evidence="1" type="ORF">IM811_007064</name>
</gene>
<comment type="caution">
    <text evidence="1">The sequence shown here is derived from an EMBL/GenBank/DDBJ whole genome shotgun (WGS) entry which is preliminary data.</text>
</comment>